<dbReference type="InterPro" id="IPR050251">
    <property type="entry name" value="HpcH-HpaI_aldolase"/>
</dbReference>
<dbReference type="SUPFAM" id="SSF51621">
    <property type="entry name" value="Phosphoenolpyruvate/pyruvate domain"/>
    <property type="match status" value="1"/>
</dbReference>
<comment type="similarity">
    <text evidence="1">Belongs to the HpcH/HpaI aldolase family.</text>
</comment>
<evidence type="ECO:0000313" key="5">
    <source>
        <dbReference type="EMBL" id="GAI87227.1"/>
    </source>
</evidence>
<dbReference type="InterPro" id="IPR005000">
    <property type="entry name" value="Aldolase/citrate-lyase_domain"/>
</dbReference>
<evidence type="ECO:0000259" key="4">
    <source>
        <dbReference type="Pfam" id="PF03328"/>
    </source>
</evidence>
<organism evidence="5">
    <name type="scientific">marine sediment metagenome</name>
    <dbReference type="NCBI Taxonomy" id="412755"/>
    <lineage>
        <taxon>unclassified sequences</taxon>
        <taxon>metagenomes</taxon>
        <taxon>ecological metagenomes</taxon>
    </lineage>
</organism>
<name>X1S2E4_9ZZZZ</name>
<dbReference type="AlphaFoldDB" id="X1S2E4"/>
<dbReference type="InterPro" id="IPR040442">
    <property type="entry name" value="Pyrv_kinase-like_dom_sf"/>
</dbReference>
<gene>
    <name evidence="5" type="ORF">S12H4_17863</name>
</gene>
<dbReference type="EMBL" id="BARW01008770">
    <property type="protein sequence ID" value="GAI87227.1"/>
    <property type="molecule type" value="Genomic_DNA"/>
</dbReference>
<dbReference type="PANTHER" id="PTHR30502">
    <property type="entry name" value="2-KETO-3-DEOXY-L-RHAMNONATE ALDOLASE"/>
    <property type="match status" value="1"/>
</dbReference>
<comment type="caution">
    <text evidence="5">The sequence shown here is derived from an EMBL/GenBank/DDBJ whole genome shotgun (WGS) entry which is preliminary data.</text>
</comment>
<dbReference type="InterPro" id="IPR015813">
    <property type="entry name" value="Pyrv/PenolPyrv_kinase-like_dom"/>
</dbReference>
<feature type="non-terminal residue" evidence="5">
    <location>
        <position position="1"/>
    </location>
</feature>
<dbReference type="PANTHER" id="PTHR30502:SF0">
    <property type="entry name" value="PHOSPHOENOLPYRUVATE CARBOXYLASE FAMILY PROTEIN"/>
    <property type="match status" value="1"/>
</dbReference>
<dbReference type="Gene3D" id="3.20.20.60">
    <property type="entry name" value="Phosphoenolpyruvate-binding domains"/>
    <property type="match status" value="1"/>
</dbReference>
<dbReference type="GO" id="GO:0046872">
    <property type="term" value="F:metal ion binding"/>
    <property type="evidence" value="ECO:0007669"/>
    <property type="project" value="UniProtKB-KW"/>
</dbReference>
<reference evidence="5" key="1">
    <citation type="journal article" date="2014" name="Front. Microbiol.">
        <title>High frequency of phylogenetically diverse reductive dehalogenase-homologous genes in deep subseafloor sedimentary metagenomes.</title>
        <authorList>
            <person name="Kawai M."/>
            <person name="Futagami T."/>
            <person name="Toyoda A."/>
            <person name="Takaki Y."/>
            <person name="Nishi S."/>
            <person name="Hori S."/>
            <person name="Arai W."/>
            <person name="Tsubouchi T."/>
            <person name="Morono Y."/>
            <person name="Uchiyama I."/>
            <person name="Ito T."/>
            <person name="Fujiyama A."/>
            <person name="Inagaki F."/>
            <person name="Takami H."/>
        </authorList>
    </citation>
    <scope>NUCLEOTIDE SEQUENCE</scope>
    <source>
        <strain evidence="5">Expedition CK06-06</strain>
    </source>
</reference>
<keyword evidence="3" id="KW-0456">Lyase</keyword>
<evidence type="ECO:0000256" key="3">
    <source>
        <dbReference type="ARBA" id="ARBA00023239"/>
    </source>
</evidence>
<accession>X1S2E4</accession>
<sequence length="147" mass="16047">ERGNNYGAGRNNQYGIGQKDVRDYYEASNRETMVIALIESAEGVKNIDQICAVPGLDATWLGPSDLAQSMGLPPQQAVDEAVGKVVDATIRAGKILAVTHLPPNDTEKLQQFMNKGARMLSTRITQFIRLGATEWQTTVKKLASELT</sequence>
<proteinExistence type="inferred from homology"/>
<keyword evidence="2" id="KW-0479">Metal-binding</keyword>
<feature type="domain" description="HpcH/HpaI aldolase/citrate lyase" evidence="4">
    <location>
        <begin position="15"/>
        <end position="120"/>
    </location>
</feature>
<dbReference type="Pfam" id="PF03328">
    <property type="entry name" value="HpcH_HpaI"/>
    <property type="match status" value="1"/>
</dbReference>
<dbReference type="GO" id="GO:0005737">
    <property type="term" value="C:cytoplasm"/>
    <property type="evidence" value="ECO:0007669"/>
    <property type="project" value="TreeGrafter"/>
</dbReference>
<protein>
    <recommendedName>
        <fullName evidence="4">HpcH/HpaI aldolase/citrate lyase domain-containing protein</fullName>
    </recommendedName>
</protein>
<dbReference type="GO" id="GO:0016832">
    <property type="term" value="F:aldehyde-lyase activity"/>
    <property type="evidence" value="ECO:0007669"/>
    <property type="project" value="TreeGrafter"/>
</dbReference>
<evidence type="ECO:0000256" key="1">
    <source>
        <dbReference type="ARBA" id="ARBA00005568"/>
    </source>
</evidence>
<evidence type="ECO:0000256" key="2">
    <source>
        <dbReference type="ARBA" id="ARBA00022723"/>
    </source>
</evidence>